<dbReference type="EMBL" id="JABSTU010000009">
    <property type="protein sequence ID" value="KAH8021093.1"/>
    <property type="molecule type" value="Genomic_DNA"/>
</dbReference>
<evidence type="ECO:0000313" key="3">
    <source>
        <dbReference type="EMBL" id="KAH8021093.1"/>
    </source>
</evidence>
<feature type="domain" description="FATC" evidence="2">
    <location>
        <begin position="79"/>
        <end position="111"/>
    </location>
</feature>
<dbReference type="VEuPathDB" id="VectorBase:LOC119173611"/>
<dbReference type="PANTHER" id="PTHR37079">
    <property type="entry name" value="SERINE/THREONINE-PROTEIN KINASE ATM"/>
    <property type="match status" value="1"/>
</dbReference>
<sequence length="111" mass="12435">MEVMRASRELLVTVVEVLLHDPLSSWTLSPERAAALQAEGDAPTRRPSPDLPHNQGDNRLARRMLLRLEQKLQGLEEGAPLSVAGQVNLLIQQARDPHNLSRLFPGWQPYV</sequence>
<dbReference type="GO" id="GO:0004674">
    <property type="term" value="F:protein serine/threonine kinase activity"/>
    <property type="evidence" value="ECO:0007669"/>
    <property type="project" value="InterPro"/>
</dbReference>
<dbReference type="SMART" id="SM01343">
    <property type="entry name" value="FATC"/>
    <property type="match status" value="1"/>
</dbReference>
<comment type="caution">
    <text evidence="3">The sequence shown here is derived from an EMBL/GenBank/DDBJ whole genome shotgun (WGS) entry which is preliminary data.</text>
</comment>
<protein>
    <recommendedName>
        <fullName evidence="2">FATC domain-containing protein</fullName>
    </recommendedName>
</protein>
<evidence type="ECO:0000259" key="2">
    <source>
        <dbReference type="PROSITE" id="PS51190"/>
    </source>
</evidence>
<dbReference type="InterPro" id="IPR038980">
    <property type="entry name" value="ATM_plant"/>
</dbReference>
<name>A0A9J6DG47_RHIMP</name>
<dbReference type="PROSITE" id="PS51190">
    <property type="entry name" value="FATC"/>
    <property type="match status" value="1"/>
</dbReference>
<reference evidence="3" key="2">
    <citation type="submission" date="2021-09" db="EMBL/GenBank/DDBJ databases">
        <authorList>
            <person name="Jia N."/>
            <person name="Wang J."/>
            <person name="Shi W."/>
            <person name="Du L."/>
            <person name="Sun Y."/>
            <person name="Zhan W."/>
            <person name="Jiang J."/>
            <person name="Wang Q."/>
            <person name="Zhang B."/>
            <person name="Ji P."/>
            <person name="Sakyi L.B."/>
            <person name="Cui X."/>
            <person name="Yuan T."/>
            <person name="Jiang B."/>
            <person name="Yang W."/>
            <person name="Lam T.T.-Y."/>
            <person name="Chang Q."/>
            <person name="Ding S."/>
            <person name="Wang X."/>
            <person name="Zhu J."/>
            <person name="Ruan X."/>
            <person name="Zhao L."/>
            <person name="Wei J."/>
            <person name="Que T."/>
            <person name="Du C."/>
            <person name="Cheng J."/>
            <person name="Dai P."/>
            <person name="Han X."/>
            <person name="Huang E."/>
            <person name="Gao Y."/>
            <person name="Liu J."/>
            <person name="Shao H."/>
            <person name="Ye R."/>
            <person name="Li L."/>
            <person name="Wei W."/>
            <person name="Wang X."/>
            <person name="Wang C."/>
            <person name="Huo Q."/>
            <person name="Li W."/>
            <person name="Guo W."/>
            <person name="Chen H."/>
            <person name="Chen S."/>
            <person name="Zhou L."/>
            <person name="Zhou L."/>
            <person name="Ni X."/>
            <person name="Tian J."/>
            <person name="Zhou Y."/>
            <person name="Sheng Y."/>
            <person name="Liu T."/>
            <person name="Pan Y."/>
            <person name="Xia L."/>
            <person name="Li J."/>
            <person name="Zhao F."/>
            <person name="Cao W."/>
        </authorList>
    </citation>
    <scope>NUCLEOTIDE SEQUENCE</scope>
    <source>
        <strain evidence="3">Rmic-2018</strain>
        <tissue evidence="3">Larvae</tissue>
    </source>
</reference>
<accession>A0A9J6DG47</accession>
<gene>
    <name evidence="3" type="ORF">HPB51_012377</name>
</gene>
<proteinExistence type="predicted"/>
<evidence type="ECO:0000256" key="1">
    <source>
        <dbReference type="SAM" id="MobiDB-lite"/>
    </source>
</evidence>
<dbReference type="AlphaFoldDB" id="A0A9J6DG47"/>
<organism evidence="3 4">
    <name type="scientific">Rhipicephalus microplus</name>
    <name type="common">Cattle tick</name>
    <name type="synonym">Boophilus microplus</name>
    <dbReference type="NCBI Taxonomy" id="6941"/>
    <lineage>
        <taxon>Eukaryota</taxon>
        <taxon>Metazoa</taxon>
        <taxon>Ecdysozoa</taxon>
        <taxon>Arthropoda</taxon>
        <taxon>Chelicerata</taxon>
        <taxon>Arachnida</taxon>
        <taxon>Acari</taxon>
        <taxon>Parasitiformes</taxon>
        <taxon>Ixodida</taxon>
        <taxon>Ixodoidea</taxon>
        <taxon>Ixodidae</taxon>
        <taxon>Rhipicephalinae</taxon>
        <taxon>Rhipicephalus</taxon>
        <taxon>Boophilus</taxon>
    </lineage>
</organism>
<reference evidence="3" key="1">
    <citation type="journal article" date="2020" name="Cell">
        <title>Large-Scale Comparative Analyses of Tick Genomes Elucidate Their Genetic Diversity and Vector Capacities.</title>
        <authorList>
            <consortium name="Tick Genome and Microbiome Consortium (TIGMIC)"/>
            <person name="Jia N."/>
            <person name="Wang J."/>
            <person name="Shi W."/>
            <person name="Du L."/>
            <person name="Sun Y."/>
            <person name="Zhan W."/>
            <person name="Jiang J.F."/>
            <person name="Wang Q."/>
            <person name="Zhang B."/>
            <person name="Ji P."/>
            <person name="Bell-Sakyi L."/>
            <person name="Cui X.M."/>
            <person name="Yuan T.T."/>
            <person name="Jiang B.G."/>
            <person name="Yang W.F."/>
            <person name="Lam T.T."/>
            <person name="Chang Q.C."/>
            <person name="Ding S.J."/>
            <person name="Wang X.J."/>
            <person name="Zhu J.G."/>
            <person name="Ruan X.D."/>
            <person name="Zhao L."/>
            <person name="Wei J.T."/>
            <person name="Ye R.Z."/>
            <person name="Que T.C."/>
            <person name="Du C.H."/>
            <person name="Zhou Y.H."/>
            <person name="Cheng J.X."/>
            <person name="Dai P.F."/>
            <person name="Guo W.B."/>
            <person name="Han X.H."/>
            <person name="Huang E.J."/>
            <person name="Li L.F."/>
            <person name="Wei W."/>
            <person name="Gao Y.C."/>
            <person name="Liu J.Z."/>
            <person name="Shao H.Z."/>
            <person name="Wang X."/>
            <person name="Wang C.C."/>
            <person name="Yang T.C."/>
            <person name="Huo Q.B."/>
            <person name="Li W."/>
            <person name="Chen H.Y."/>
            <person name="Chen S.E."/>
            <person name="Zhou L.G."/>
            <person name="Ni X.B."/>
            <person name="Tian J.H."/>
            <person name="Sheng Y."/>
            <person name="Liu T."/>
            <person name="Pan Y.S."/>
            <person name="Xia L.Y."/>
            <person name="Li J."/>
            <person name="Zhao F."/>
            <person name="Cao W.C."/>
        </authorList>
    </citation>
    <scope>NUCLEOTIDE SEQUENCE</scope>
    <source>
        <strain evidence="3">Rmic-2018</strain>
    </source>
</reference>
<evidence type="ECO:0000313" key="4">
    <source>
        <dbReference type="Proteomes" id="UP000821866"/>
    </source>
</evidence>
<dbReference type="PANTHER" id="PTHR37079:SF4">
    <property type="entry name" value="SERINE_THREONINE-PROTEIN KINASE ATM"/>
    <property type="match status" value="1"/>
</dbReference>
<dbReference type="InterPro" id="IPR003152">
    <property type="entry name" value="FATC_dom"/>
</dbReference>
<keyword evidence="4" id="KW-1185">Reference proteome</keyword>
<dbReference type="Proteomes" id="UP000821866">
    <property type="component" value="Chromosome 7"/>
</dbReference>
<dbReference type="GO" id="GO:0006974">
    <property type="term" value="P:DNA damage response"/>
    <property type="evidence" value="ECO:0007669"/>
    <property type="project" value="InterPro"/>
</dbReference>
<dbReference type="Pfam" id="PF02260">
    <property type="entry name" value="FATC"/>
    <property type="match status" value="1"/>
</dbReference>
<feature type="region of interest" description="Disordered" evidence="1">
    <location>
        <begin position="34"/>
        <end position="59"/>
    </location>
</feature>